<keyword evidence="1" id="KW-0812">Transmembrane</keyword>
<comment type="caution">
    <text evidence="2">The sequence shown here is derived from an EMBL/GenBank/DDBJ whole genome shotgun (WGS) entry which is preliminary data.</text>
</comment>
<dbReference type="EMBL" id="JADBEL010000012">
    <property type="protein sequence ID" value="MBE1555234.1"/>
    <property type="molecule type" value="Genomic_DNA"/>
</dbReference>
<evidence type="ECO:0000313" key="3">
    <source>
        <dbReference type="Proteomes" id="UP000658225"/>
    </source>
</evidence>
<dbReference type="Proteomes" id="UP000658225">
    <property type="component" value="Unassembled WGS sequence"/>
</dbReference>
<name>A0A927MPM5_9BACL</name>
<proteinExistence type="predicted"/>
<sequence>MGVGLLCGLGGWVITALSVVITALSVVITALKHFITALARVITALEHFITASPFCYIFHHVIQPNKVLTIYLN</sequence>
<evidence type="ECO:0000313" key="2">
    <source>
        <dbReference type="EMBL" id="MBE1555234.1"/>
    </source>
</evidence>
<organism evidence="2 3">
    <name type="scientific">Sporosarcina limicola</name>
    <dbReference type="NCBI Taxonomy" id="34101"/>
    <lineage>
        <taxon>Bacteria</taxon>
        <taxon>Bacillati</taxon>
        <taxon>Bacillota</taxon>
        <taxon>Bacilli</taxon>
        <taxon>Bacillales</taxon>
        <taxon>Caryophanaceae</taxon>
        <taxon>Sporosarcina</taxon>
    </lineage>
</organism>
<evidence type="ECO:0000256" key="1">
    <source>
        <dbReference type="SAM" id="Phobius"/>
    </source>
</evidence>
<gene>
    <name evidence="2" type="ORF">H4683_002339</name>
</gene>
<keyword evidence="1" id="KW-0472">Membrane</keyword>
<feature type="transmembrane region" description="Helical" evidence="1">
    <location>
        <begin position="12"/>
        <end position="31"/>
    </location>
</feature>
<protein>
    <submittedName>
        <fullName evidence="2">Uncharacterized protein</fullName>
    </submittedName>
</protein>
<accession>A0A927MPM5</accession>
<reference evidence="2" key="1">
    <citation type="submission" date="2020-10" db="EMBL/GenBank/DDBJ databases">
        <title>Genomic Encyclopedia of Type Strains, Phase IV (KMG-IV): sequencing the most valuable type-strain genomes for metagenomic binning, comparative biology and taxonomic classification.</title>
        <authorList>
            <person name="Goeker M."/>
        </authorList>
    </citation>
    <scope>NUCLEOTIDE SEQUENCE</scope>
    <source>
        <strain evidence="2">DSM 13886</strain>
    </source>
</reference>
<dbReference type="AlphaFoldDB" id="A0A927MPM5"/>
<keyword evidence="1" id="KW-1133">Transmembrane helix</keyword>
<keyword evidence="3" id="KW-1185">Reference proteome</keyword>
<dbReference type="RefSeq" id="WP_192598976.1">
    <property type="nucleotide sequence ID" value="NZ_JADBEL010000012.1"/>
</dbReference>